<dbReference type="InterPro" id="IPR027417">
    <property type="entry name" value="P-loop_NTPase"/>
</dbReference>
<dbReference type="Gene3D" id="3.40.50.300">
    <property type="entry name" value="P-loop containing nucleotide triphosphate hydrolases"/>
    <property type="match status" value="2"/>
</dbReference>
<organism evidence="4 5">
    <name type="scientific">Zootermopsis nevadensis</name>
    <name type="common">Dampwood termite</name>
    <dbReference type="NCBI Taxonomy" id="136037"/>
    <lineage>
        <taxon>Eukaryota</taxon>
        <taxon>Metazoa</taxon>
        <taxon>Ecdysozoa</taxon>
        <taxon>Arthropoda</taxon>
        <taxon>Hexapoda</taxon>
        <taxon>Insecta</taxon>
        <taxon>Pterygota</taxon>
        <taxon>Neoptera</taxon>
        <taxon>Polyneoptera</taxon>
        <taxon>Dictyoptera</taxon>
        <taxon>Blattodea</taxon>
        <taxon>Blattoidea</taxon>
        <taxon>Termitoidae</taxon>
        <taxon>Termopsidae</taxon>
        <taxon>Zootermopsis</taxon>
    </lineage>
</organism>
<evidence type="ECO:0000256" key="1">
    <source>
        <dbReference type="ARBA" id="ARBA00022741"/>
    </source>
</evidence>
<dbReference type="Pfam" id="PF00004">
    <property type="entry name" value="AAA"/>
    <property type="match status" value="2"/>
</dbReference>
<dbReference type="GO" id="GO:0005829">
    <property type="term" value="C:cytosol"/>
    <property type="evidence" value="ECO:0007669"/>
    <property type="project" value="TreeGrafter"/>
</dbReference>
<proteinExistence type="predicted"/>
<dbReference type="PANTHER" id="PTHR23077">
    <property type="entry name" value="AAA-FAMILY ATPASE"/>
    <property type="match status" value="1"/>
</dbReference>
<dbReference type="InParanoid" id="A0A067RHE4"/>
<dbReference type="GO" id="GO:0097352">
    <property type="term" value="P:autophagosome maturation"/>
    <property type="evidence" value="ECO:0007669"/>
    <property type="project" value="TreeGrafter"/>
</dbReference>
<dbReference type="GO" id="GO:0034098">
    <property type="term" value="C:VCP-NPL4-UFD1 AAA ATPase complex"/>
    <property type="evidence" value="ECO:0007669"/>
    <property type="project" value="TreeGrafter"/>
</dbReference>
<dbReference type="GO" id="GO:0030970">
    <property type="term" value="P:retrograde protein transport, ER to cytosol"/>
    <property type="evidence" value="ECO:0007669"/>
    <property type="project" value="TreeGrafter"/>
</dbReference>
<dbReference type="InterPro" id="IPR041569">
    <property type="entry name" value="AAA_lid_3"/>
</dbReference>
<dbReference type="Proteomes" id="UP000027135">
    <property type="component" value="Unassembled WGS sequence"/>
</dbReference>
<dbReference type="STRING" id="136037.A0A067RHE4"/>
<dbReference type="SUPFAM" id="SSF52540">
    <property type="entry name" value="P-loop containing nucleoside triphosphate hydrolases"/>
    <property type="match status" value="2"/>
</dbReference>
<dbReference type="GO" id="GO:0016887">
    <property type="term" value="F:ATP hydrolysis activity"/>
    <property type="evidence" value="ECO:0007669"/>
    <property type="project" value="InterPro"/>
</dbReference>
<evidence type="ECO:0000313" key="4">
    <source>
        <dbReference type="EMBL" id="KDR22468.1"/>
    </source>
</evidence>
<name>A0A067RHE4_ZOONE</name>
<dbReference type="eggNOG" id="KOG0730">
    <property type="taxonomic scope" value="Eukaryota"/>
</dbReference>
<gene>
    <name evidence="4" type="ORF">L798_02265</name>
</gene>
<dbReference type="InterPro" id="IPR003960">
    <property type="entry name" value="ATPase_AAA_CS"/>
</dbReference>
<dbReference type="InterPro" id="IPR003959">
    <property type="entry name" value="ATPase_AAA_core"/>
</dbReference>
<protein>
    <submittedName>
        <fullName evidence="4">Spermatogenesis-associated protein 5-like protein 1</fullName>
    </submittedName>
</protein>
<dbReference type="OMA" id="CAERFIT"/>
<sequence>MDIKKLKPLTVLALQDDISTVQKCYLPSVYSGILKTCNVGCYVLVQISSSIKYVCKLYWKSDLHSAFCQLDGSVITFSGCERTLMGLPWKAVSQSCSELSLEQIQVLSCCVAIRDLHLSVVFENVSDNKTWRVDTDTLKDIVKNILKLYVLIEDSIVYTKNLPQCQKFGINCIVIHDIGKSENDSAPTIGRIVSSTNVSVVHQLSRVWLEQLQDPCAEVPLGGLDGPYHALQEIMCQHKFYWQAAEKLELRPCQQVLIVGPPGCGKTSLVRRVASDSKAVLVTVRGPEVYCPRPGDTEGWLREVFGEAADLTREGVCILLLDEVDSLCPRKGAGWLTPHQTRASAQLLTLLDHANQVRGLVVIATTNRPNALDPAVRRPGRLETEVHIGVPTESEREQILQKLVSPLLIQEETELCCRVAHLTPGYVGADLSLLCQDVVLGRYRRNAVNTGSSEEWFSDFQASVARVRPSSLRGGLGVVAARPFKLSDIGGMDNIKQSLRIAIEWPLLYPETFTKFGLLQPKGVLLYGPPGCAKTSLAHALACAMNVTFLSVSAADLYTPYVGDAEKSIGELFHRARLGAPTILFIDEIDALVGSRGHRERGVQERVLSALLTEMDGIGVQRDSLSTMHKTYRGSTSACHSQLQINLGIVVMAATNRPDMLDDALLRPGRFDKLLFVAPPDAAARLDILRILTAHTPLGECVDLQSLALATDLFTGADLGSLCREAAFCALTEEGMAVKQVKHRHFVQVLCHLRPSLSQDQVDWYSCYKSMDK</sequence>
<dbReference type="Gene3D" id="1.10.8.60">
    <property type="match status" value="2"/>
</dbReference>
<dbReference type="GO" id="GO:0051228">
    <property type="term" value="P:mitotic spindle disassembly"/>
    <property type="evidence" value="ECO:0007669"/>
    <property type="project" value="TreeGrafter"/>
</dbReference>
<keyword evidence="5" id="KW-1185">Reference proteome</keyword>
<dbReference type="FunFam" id="1.10.8.60:FF:000038">
    <property type="entry name" value="spermatogenesis-associated protein 5-like protein 1"/>
    <property type="match status" value="1"/>
</dbReference>
<accession>A0A067RHE4</accession>
<reference evidence="4 5" key="1">
    <citation type="journal article" date="2014" name="Nat. Commun.">
        <title>Molecular traces of alternative social organization in a termite genome.</title>
        <authorList>
            <person name="Terrapon N."/>
            <person name="Li C."/>
            <person name="Robertson H.M."/>
            <person name="Ji L."/>
            <person name="Meng X."/>
            <person name="Booth W."/>
            <person name="Chen Z."/>
            <person name="Childers C.P."/>
            <person name="Glastad K.M."/>
            <person name="Gokhale K."/>
            <person name="Gowin J."/>
            <person name="Gronenberg W."/>
            <person name="Hermansen R.A."/>
            <person name="Hu H."/>
            <person name="Hunt B.G."/>
            <person name="Huylmans A.K."/>
            <person name="Khalil S.M."/>
            <person name="Mitchell R.D."/>
            <person name="Munoz-Torres M.C."/>
            <person name="Mustard J.A."/>
            <person name="Pan H."/>
            <person name="Reese J.T."/>
            <person name="Scharf M.E."/>
            <person name="Sun F."/>
            <person name="Vogel H."/>
            <person name="Xiao J."/>
            <person name="Yang W."/>
            <person name="Yang Z."/>
            <person name="Yang Z."/>
            <person name="Zhou J."/>
            <person name="Zhu J."/>
            <person name="Brent C.S."/>
            <person name="Elsik C.G."/>
            <person name="Goodisman M.A."/>
            <person name="Liberles D.A."/>
            <person name="Roe R.M."/>
            <person name="Vargo E.L."/>
            <person name="Vilcinskas A."/>
            <person name="Wang J."/>
            <person name="Bornberg-Bauer E."/>
            <person name="Korb J."/>
            <person name="Zhang G."/>
            <person name="Liebig J."/>
        </authorList>
    </citation>
    <scope>NUCLEOTIDE SEQUENCE [LARGE SCALE GENOMIC DNA]</scope>
    <source>
        <tissue evidence="4">Whole organism</tissue>
    </source>
</reference>
<dbReference type="InterPro" id="IPR050168">
    <property type="entry name" value="AAA_ATPase_domain"/>
</dbReference>
<keyword evidence="1" id="KW-0547">Nucleotide-binding</keyword>
<feature type="domain" description="AAA+ ATPase" evidence="3">
    <location>
        <begin position="252"/>
        <end position="392"/>
    </location>
</feature>
<evidence type="ECO:0000259" key="3">
    <source>
        <dbReference type="SMART" id="SM00382"/>
    </source>
</evidence>
<dbReference type="InterPro" id="IPR003593">
    <property type="entry name" value="AAA+_ATPase"/>
</dbReference>
<dbReference type="PROSITE" id="PS00674">
    <property type="entry name" value="AAA"/>
    <property type="match status" value="2"/>
</dbReference>
<dbReference type="SMART" id="SM00382">
    <property type="entry name" value="AAA"/>
    <property type="match status" value="2"/>
</dbReference>
<dbReference type="GO" id="GO:0031593">
    <property type="term" value="F:polyubiquitin modification-dependent protein binding"/>
    <property type="evidence" value="ECO:0007669"/>
    <property type="project" value="TreeGrafter"/>
</dbReference>
<dbReference type="Pfam" id="PF17862">
    <property type="entry name" value="AAA_lid_3"/>
    <property type="match status" value="1"/>
</dbReference>
<dbReference type="GO" id="GO:0005634">
    <property type="term" value="C:nucleus"/>
    <property type="evidence" value="ECO:0007669"/>
    <property type="project" value="TreeGrafter"/>
</dbReference>
<dbReference type="FunFam" id="3.40.50.300:FF:001921">
    <property type="entry name" value="AAA ATPase domain-containing protein"/>
    <property type="match status" value="1"/>
</dbReference>
<dbReference type="AlphaFoldDB" id="A0A067RHE4"/>
<evidence type="ECO:0000256" key="2">
    <source>
        <dbReference type="ARBA" id="ARBA00022840"/>
    </source>
</evidence>
<feature type="domain" description="AAA+ ATPase" evidence="3">
    <location>
        <begin position="520"/>
        <end position="681"/>
    </location>
</feature>
<evidence type="ECO:0000313" key="5">
    <source>
        <dbReference type="Proteomes" id="UP000027135"/>
    </source>
</evidence>
<dbReference type="PANTHER" id="PTHR23077:SF194">
    <property type="entry name" value="ATPASE FAMILY GENE 2 PROTEIN HOMOLOG B"/>
    <property type="match status" value="1"/>
</dbReference>
<dbReference type="EMBL" id="KK852506">
    <property type="protein sequence ID" value="KDR22468.1"/>
    <property type="molecule type" value="Genomic_DNA"/>
</dbReference>
<keyword evidence="2" id="KW-0067">ATP-binding</keyword>
<dbReference type="OrthoDB" id="27435at2759"/>
<dbReference type="GO" id="GO:0005524">
    <property type="term" value="F:ATP binding"/>
    <property type="evidence" value="ECO:0007669"/>
    <property type="project" value="UniProtKB-KW"/>
</dbReference>